<comment type="caution">
    <text evidence="7">The sequence shown here is derived from an EMBL/GenBank/DDBJ whole genome shotgun (WGS) entry which is preliminary data.</text>
</comment>
<dbReference type="InterPro" id="IPR036188">
    <property type="entry name" value="FAD/NAD-bd_sf"/>
</dbReference>
<organism evidence="7 8">
    <name type="scientific">Fusarium poae</name>
    <dbReference type="NCBI Taxonomy" id="36050"/>
    <lineage>
        <taxon>Eukaryota</taxon>
        <taxon>Fungi</taxon>
        <taxon>Dikarya</taxon>
        <taxon>Ascomycota</taxon>
        <taxon>Pezizomycotina</taxon>
        <taxon>Sordariomycetes</taxon>
        <taxon>Hypocreomycetidae</taxon>
        <taxon>Hypocreales</taxon>
        <taxon>Nectriaceae</taxon>
        <taxon>Fusarium</taxon>
    </lineage>
</organism>
<evidence type="ECO:0000313" key="8">
    <source>
        <dbReference type="Proteomes" id="UP000091967"/>
    </source>
</evidence>
<dbReference type="STRING" id="36050.A0A1B8B2F2"/>
<gene>
    <name evidence="7" type="ORF">FPOA_00829</name>
</gene>
<dbReference type="PANTHER" id="PTHR10961:SF15">
    <property type="entry name" value="FAD DEPENDENT OXIDOREDUCTASE DOMAIN-CONTAINING PROTEIN"/>
    <property type="match status" value="1"/>
</dbReference>
<proteinExistence type="inferred from homology"/>
<reference evidence="7 8" key="1">
    <citation type="submission" date="2016-06" db="EMBL/GenBank/DDBJ databases">
        <title>Living apart together: crosstalk between the core and supernumerary genomes in a fungal plant pathogen.</title>
        <authorList>
            <person name="Vanheule A."/>
            <person name="Audenaert K."/>
            <person name="Warris S."/>
            <person name="Van De Geest H."/>
            <person name="Schijlen E."/>
            <person name="Hofte M."/>
            <person name="De Saeger S."/>
            <person name="Haesaert G."/>
            <person name="Waalwijk C."/>
            <person name="Van Der Lee T."/>
        </authorList>
    </citation>
    <scope>NUCLEOTIDE SEQUENCE [LARGE SCALE GENOMIC DNA]</scope>
    <source>
        <strain evidence="7 8">2516</strain>
    </source>
</reference>
<dbReference type="InterPro" id="IPR006076">
    <property type="entry name" value="FAD-dep_OxRdtase"/>
</dbReference>
<dbReference type="Proteomes" id="UP000091967">
    <property type="component" value="Unassembled WGS sequence"/>
</dbReference>
<comment type="similarity">
    <text evidence="2">Belongs to the MSOX/MTOX family.</text>
</comment>
<sequence length="483" mass="52873">MTGKMHKQDPIAIVGAGVFGLSTALNLAKRGYSNVTVYDRRNYDTGLYSYQKACDAASADLNKIIRSSYGTQTEYQELSLEAIALWNEWNSDIAGGEVPPGMKSNDKVFYNNGAISFNEGETLLPFERATVENAKKLGVSNQLVTNDPEDVQTCRSLGFETDQFRAQSNGKSMVGILDTSGGHVAADKACRLALYKARKHGVKFILDEMSGSFVSFSRSGGKIVGIRTKDGKTHDAKLTIMACGPQTTLLVPELDGLCEATAGSVAVFKIPKTSPLFDRFSPQNFPTWMYNMRQGATGGLYGFPVDGEGHLKIGYRGIKYTNPQVQADGRERSVPVTRWSESRKITKIPRQAMDTIASFVSQHLPEVLQEVKDVSFTRLCWYTDTFDNHFVIDRVPGQEGLMVTTGGSGHAFKFLPNVGNYVVDVIEGVGLDRPAIKAWRFRSPGSSQSPNTLMEGSGSTRALQNVFLVDSIHSKASPRQSLL</sequence>
<name>A0A1B8B2F2_FUSPO</name>
<evidence type="ECO:0000256" key="1">
    <source>
        <dbReference type="ARBA" id="ARBA00001974"/>
    </source>
</evidence>
<dbReference type="GO" id="GO:0050660">
    <property type="term" value="F:flavin adenine dinucleotide binding"/>
    <property type="evidence" value="ECO:0007669"/>
    <property type="project" value="InterPro"/>
</dbReference>
<dbReference type="SUPFAM" id="SSF51905">
    <property type="entry name" value="FAD/NAD(P)-binding domain"/>
    <property type="match status" value="1"/>
</dbReference>
<dbReference type="PANTHER" id="PTHR10961">
    <property type="entry name" value="PEROXISOMAL SARCOSINE OXIDASE"/>
    <property type="match status" value="1"/>
</dbReference>
<evidence type="ECO:0000256" key="4">
    <source>
        <dbReference type="ARBA" id="ARBA00022827"/>
    </source>
</evidence>
<evidence type="ECO:0000256" key="5">
    <source>
        <dbReference type="ARBA" id="ARBA00023002"/>
    </source>
</evidence>
<dbReference type="Gene3D" id="3.30.9.10">
    <property type="entry name" value="D-Amino Acid Oxidase, subunit A, domain 2"/>
    <property type="match status" value="1"/>
</dbReference>
<protein>
    <recommendedName>
        <fullName evidence="6">FAD dependent oxidoreductase domain-containing protein</fullName>
    </recommendedName>
</protein>
<keyword evidence="5" id="KW-0560">Oxidoreductase</keyword>
<evidence type="ECO:0000259" key="6">
    <source>
        <dbReference type="Pfam" id="PF01266"/>
    </source>
</evidence>
<dbReference type="SUPFAM" id="SSF54373">
    <property type="entry name" value="FAD-linked reductases, C-terminal domain"/>
    <property type="match status" value="1"/>
</dbReference>
<dbReference type="EMBL" id="LYXU01000001">
    <property type="protein sequence ID" value="OBS26886.1"/>
    <property type="molecule type" value="Genomic_DNA"/>
</dbReference>
<dbReference type="OMA" id="SQTRLCW"/>
<feature type="domain" description="FAD dependent oxidoreductase" evidence="6">
    <location>
        <begin position="11"/>
        <end position="424"/>
    </location>
</feature>
<keyword evidence="8" id="KW-1185">Reference proteome</keyword>
<keyword evidence="3" id="KW-0285">Flavoprotein</keyword>
<dbReference type="GO" id="GO:0008115">
    <property type="term" value="F:sarcosine oxidase activity"/>
    <property type="evidence" value="ECO:0007669"/>
    <property type="project" value="TreeGrafter"/>
</dbReference>
<dbReference type="InterPro" id="IPR045170">
    <property type="entry name" value="MTOX"/>
</dbReference>
<dbReference type="Pfam" id="PF01266">
    <property type="entry name" value="DAO"/>
    <property type="match status" value="1"/>
</dbReference>
<dbReference type="PRINTS" id="PR00419">
    <property type="entry name" value="ADXRDTASE"/>
</dbReference>
<evidence type="ECO:0000313" key="7">
    <source>
        <dbReference type="EMBL" id="OBS26886.1"/>
    </source>
</evidence>
<keyword evidence="4" id="KW-0274">FAD</keyword>
<accession>A0A1B8B2F2</accession>
<evidence type="ECO:0000256" key="3">
    <source>
        <dbReference type="ARBA" id="ARBA00022630"/>
    </source>
</evidence>
<dbReference type="Gene3D" id="3.50.50.60">
    <property type="entry name" value="FAD/NAD(P)-binding domain"/>
    <property type="match status" value="1"/>
</dbReference>
<comment type="cofactor">
    <cofactor evidence="1">
        <name>FAD</name>
        <dbReference type="ChEBI" id="CHEBI:57692"/>
    </cofactor>
</comment>
<evidence type="ECO:0000256" key="2">
    <source>
        <dbReference type="ARBA" id="ARBA00010989"/>
    </source>
</evidence>
<dbReference type="AlphaFoldDB" id="A0A1B8B2F2"/>